<sequence length="806" mass="95470">MSKDNITQQTTFWTFLKSQKIEIPIIQRDYAQGRSGNEKLREKFLKDLKESLDKNTVLKLDFVYGSLENGSLNPLDGQQRLTTLWLLHWYIAFRAGELSKNKHVFERFSYETRVSSREFCKQLSSLEITAENGILQLIQNQTWFQSLWKQDPTVSAMLNMLGGTSEKDEKGEEIFDGIEEVFFDKTKFEEYWIKLTSENCPIKFYYLPLAELSLSDDLYIKMNARGKALTSFENFKADLVGYIDKKEWDKDKTEANKISHKLDTSWTDIFWKNKSEEHKIDNIYFSFINSYFLNSLITAKNDKEIDLYTQEAILNNKLYKYLSDNSSLKYNGFEIYKSEENVFDKLCFERLTMILDKFHLTFKSFTKEDIDKLFFPSWDDHSDFRFIPVYKTEGEEYITSTPTDRQRVVFYAICCYFENNEYEEKALKDWMRFVWNIVIDPNLAMIGAMRFIKEIAKHSGDIITFLCDNNEEVKISKTQFEEESIKAKLIKSVKDDSYEKAIIKAESHKLFKGNIQFLLSKGINTTIEDFNTERDIAFLITQNTGDYLWIRSILANAGRLPTTITLSNINDNWRYLINSSLMEAFRNLISNFKNIDYQAQSAQTIMKNICANYKRKEELLWVYPLVHWVGEKGETLLDNYSDTKRIVNYYNQGSIYLYNKTNWTEGNILLSNYRNEIIQELLKDKEIIYNSPDWSNIDNKYFRGWNIKLIRKTRLQNQDVEIEYLFDRQYLSIGIKETTELQLSFSLHQFSEPAKFGFDENEEGWLCQKKYDYLKIVKNEYDINSFLKEVEEGFQFLISKLNQEIE</sequence>
<evidence type="ECO:0000313" key="2">
    <source>
        <dbReference type="EMBL" id="XDU95851.1"/>
    </source>
</evidence>
<dbReference type="Pfam" id="PF03235">
    <property type="entry name" value="GmrSD_N"/>
    <property type="match status" value="1"/>
</dbReference>
<name>A0AB39W4Q7_9FLAO</name>
<reference evidence="2" key="1">
    <citation type="submission" date="2024-07" db="EMBL/GenBank/DDBJ databases">
        <authorList>
            <person name="Biller S.J."/>
        </authorList>
    </citation>
    <scope>NUCLEOTIDE SEQUENCE</scope>
    <source>
        <strain evidence="2">WC2409</strain>
    </source>
</reference>
<dbReference type="RefSeq" id="WP_369753271.1">
    <property type="nucleotide sequence ID" value="NZ_CP165625.1"/>
</dbReference>
<feature type="domain" description="GmrSD restriction endonucleases N-terminal" evidence="1">
    <location>
        <begin position="15"/>
        <end position="239"/>
    </location>
</feature>
<organism evidence="2">
    <name type="scientific">Flavobacterium sp. WC2409</name>
    <dbReference type="NCBI Taxonomy" id="3234139"/>
    <lineage>
        <taxon>Bacteria</taxon>
        <taxon>Pseudomonadati</taxon>
        <taxon>Bacteroidota</taxon>
        <taxon>Flavobacteriia</taxon>
        <taxon>Flavobacteriales</taxon>
        <taxon>Flavobacteriaceae</taxon>
        <taxon>Flavobacterium</taxon>
    </lineage>
</organism>
<evidence type="ECO:0000259" key="1">
    <source>
        <dbReference type="Pfam" id="PF03235"/>
    </source>
</evidence>
<gene>
    <name evidence="2" type="ORF">AB3G34_01715</name>
</gene>
<proteinExistence type="predicted"/>
<dbReference type="AlphaFoldDB" id="A0AB39W4Q7"/>
<dbReference type="InterPro" id="IPR004919">
    <property type="entry name" value="GmrSD_N"/>
</dbReference>
<protein>
    <submittedName>
        <fullName evidence="2">DUF262 domain-containing protein</fullName>
    </submittedName>
</protein>
<dbReference type="EMBL" id="CP165625">
    <property type="protein sequence ID" value="XDU95851.1"/>
    <property type="molecule type" value="Genomic_DNA"/>
</dbReference>
<accession>A0AB39W4Q7</accession>